<sequence length="158" mass="17931">MRTLKGSKVSSDPQQWNKVFNSLVHILETQQIQLESLSRDRKFLEDRIKLQYDRWVSDVNLFQIKSLRDLVLLLDFLGWVGQMRPSPSIVPLTSRAFKCLLEPSGEGWPPKLQGCDTRAGCGSSKRKLVDVNPVSETPKLFTSAFKVPKLKNSSCLVI</sequence>
<organism evidence="1 2">
    <name type="scientific">Camellia lanceoleosa</name>
    <dbReference type="NCBI Taxonomy" id="1840588"/>
    <lineage>
        <taxon>Eukaryota</taxon>
        <taxon>Viridiplantae</taxon>
        <taxon>Streptophyta</taxon>
        <taxon>Embryophyta</taxon>
        <taxon>Tracheophyta</taxon>
        <taxon>Spermatophyta</taxon>
        <taxon>Magnoliopsida</taxon>
        <taxon>eudicotyledons</taxon>
        <taxon>Gunneridae</taxon>
        <taxon>Pentapetalae</taxon>
        <taxon>asterids</taxon>
        <taxon>Ericales</taxon>
        <taxon>Theaceae</taxon>
        <taxon>Camellia</taxon>
    </lineage>
</organism>
<accession>A0ACC0F6X8</accession>
<protein>
    <submittedName>
        <fullName evidence="1">Uncharacterized protein</fullName>
    </submittedName>
</protein>
<name>A0ACC0F6X8_9ERIC</name>
<gene>
    <name evidence="1" type="ORF">LOK49_LG15G01257</name>
</gene>
<comment type="caution">
    <text evidence="1">The sequence shown here is derived from an EMBL/GenBank/DDBJ whole genome shotgun (WGS) entry which is preliminary data.</text>
</comment>
<dbReference type="Proteomes" id="UP001060215">
    <property type="component" value="Chromosome 11"/>
</dbReference>
<proteinExistence type="predicted"/>
<keyword evidence="2" id="KW-1185">Reference proteome</keyword>
<evidence type="ECO:0000313" key="1">
    <source>
        <dbReference type="EMBL" id="KAI7984491.1"/>
    </source>
</evidence>
<dbReference type="EMBL" id="CM045768">
    <property type="protein sequence ID" value="KAI7984491.1"/>
    <property type="molecule type" value="Genomic_DNA"/>
</dbReference>
<evidence type="ECO:0000313" key="2">
    <source>
        <dbReference type="Proteomes" id="UP001060215"/>
    </source>
</evidence>
<reference evidence="1 2" key="1">
    <citation type="journal article" date="2022" name="Plant J.">
        <title>Chromosome-level genome of Camellia lanceoleosa provides a valuable resource for understanding genome evolution and self-incompatibility.</title>
        <authorList>
            <person name="Gong W."/>
            <person name="Xiao S."/>
            <person name="Wang L."/>
            <person name="Liao Z."/>
            <person name="Chang Y."/>
            <person name="Mo W."/>
            <person name="Hu G."/>
            <person name="Li W."/>
            <person name="Zhao G."/>
            <person name="Zhu H."/>
            <person name="Hu X."/>
            <person name="Ji K."/>
            <person name="Xiang X."/>
            <person name="Song Q."/>
            <person name="Yuan D."/>
            <person name="Jin S."/>
            <person name="Zhang L."/>
        </authorList>
    </citation>
    <scope>NUCLEOTIDE SEQUENCE [LARGE SCALE GENOMIC DNA]</scope>
    <source>
        <strain evidence="1">SQ_2022a</strain>
    </source>
</reference>